<feature type="compositionally biased region" description="Polar residues" evidence="2">
    <location>
        <begin position="615"/>
        <end position="625"/>
    </location>
</feature>
<keyword evidence="4" id="KW-0808">Transferase</keyword>
<name>A0AAN6N587_9PEZI</name>
<protein>
    <submittedName>
        <fullName evidence="4">Choline kinase</fullName>
    </submittedName>
</protein>
<evidence type="ECO:0000256" key="2">
    <source>
        <dbReference type="SAM" id="MobiDB-lite"/>
    </source>
</evidence>
<evidence type="ECO:0000256" key="1">
    <source>
        <dbReference type="ARBA" id="ARBA00038211"/>
    </source>
</evidence>
<evidence type="ECO:0000313" key="5">
    <source>
        <dbReference type="Proteomes" id="UP001303473"/>
    </source>
</evidence>
<dbReference type="AlphaFoldDB" id="A0AAN6N587"/>
<feature type="compositionally biased region" description="Low complexity" evidence="2">
    <location>
        <begin position="168"/>
        <end position="178"/>
    </location>
</feature>
<dbReference type="Gene3D" id="3.30.200.20">
    <property type="entry name" value="Phosphorylase Kinase, domain 1"/>
    <property type="match status" value="1"/>
</dbReference>
<organism evidence="4 5">
    <name type="scientific">Diplogelasinospora grovesii</name>
    <dbReference type="NCBI Taxonomy" id="303347"/>
    <lineage>
        <taxon>Eukaryota</taxon>
        <taxon>Fungi</taxon>
        <taxon>Dikarya</taxon>
        <taxon>Ascomycota</taxon>
        <taxon>Pezizomycotina</taxon>
        <taxon>Sordariomycetes</taxon>
        <taxon>Sordariomycetidae</taxon>
        <taxon>Sordariales</taxon>
        <taxon>Diplogelasinosporaceae</taxon>
        <taxon>Diplogelasinospora</taxon>
    </lineage>
</organism>
<dbReference type="SUPFAM" id="SSF56112">
    <property type="entry name" value="Protein kinase-like (PK-like)"/>
    <property type="match status" value="1"/>
</dbReference>
<feature type="region of interest" description="Disordered" evidence="2">
    <location>
        <begin position="1"/>
        <end position="111"/>
    </location>
</feature>
<sequence length="765" mass="85990">MSTPSSTSSTQPRRSAMKTDGDSERTPPLNASSKAVQIAEPTPMSPEESQVKKQFTASVPRRLSGRPPLPSSSSRASLLSHSSLEGSGTLPATASSSSMTEDAQQHRSYHRHRLDGVGEKLLAQVAEWIEHEKTKREARKSLKFSTRRKSPPSDKANGSVGGHARPRSASIDSESSEVSLDRLQRIVDDSMAALGLNSLPHFSPKLGLRRRHSKRSQKNLSLTRTASSDTEYFDGDVVVPSCDSFLDNSKTMSYSGGRAVADDSMSISGRKEEKEKQAWTAFKNEIIRLAHTLRLKGWRRVPLDSGERVSVERLSGALTNAVYVVSPPPETALPGHEGKKAPMKLLLRIYGPQVEHLIDRQNELSVLKRLARKKIGPRLLGTFVNGRFEQFFNAATLTPANLREPETSKQIAKRMRELHDGVELLEEEKDEGPGVWKNWDRWLDQAEKTVMFLDQQVLAGRQAPIRGPADAWRERGLVCGVEWPIFKAMVNKYRRYLSEYYGGAKQIRERLVFAHNDTQYGNILRIRPDDEKSPLLQPANEHKQLIVIDFEYAGANLPGFEFANHFIEWTYNYHDPVRPYACDTSQYPTPEQQRRFIKAYVDHRPQFPPADASTPRLTPVTTPSGTPALHSAGSTSSIVEFMLDARVPPGGWKEEEARREEDIEKRIKELLEETRLWRIANSAQWVAWGIIQAKIPGLKLLTDPKGAPSEDGGPEEEDVEADAFDYLGYAQERAFFFWGDCVVMGLVKAEELPPELRYKIKLVHR</sequence>
<dbReference type="Gene3D" id="3.90.1200.10">
    <property type="match status" value="1"/>
</dbReference>
<dbReference type="CDD" id="cd05157">
    <property type="entry name" value="ETNK_euk"/>
    <property type="match status" value="1"/>
</dbReference>
<keyword evidence="5" id="KW-1185">Reference proteome</keyword>
<dbReference type="GO" id="GO:0004103">
    <property type="term" value="F:choline kinase activity"/>
    <property type="evidence" value="ECO:0007669"/>
    <property type="project" value="TreeGrafter"/>
</dbReference>
<feature type="compositionally biased region" description="Low complexity" evidence="2">
    <location>
        <begin position="1"/>
        <end position="14"/>
    </location>
</feature>
<proteinExistence type="inferred from homology"/>
<feature type="compositionally biased region" description="Low complexity" evidence="2">
    <location>
        <begin position="58"/>
        <end position="90"/>
    </location>
</feature>
<dbReference type="PANTHER" id="PTHR22603:SF93">
    <property type="entry name" value="RE24176P"/>
    <property type="match status" value="1"/>
</dbReference>
<dbReference type="GO" id="GO:0004305">
    <property type="term" value="F:ethanolamine kinase activity"/>
    <property type="evidence" value="ECO:0007669"/>
    <property type="project" value="TreeGrafter"/>
</dbReference>
<accession>A0AAN6N587</accession>
<feature type="compositionally biased region" description="Basic residues" evidence="2">
    <location>
        <begin position="136"/>
        <end position="150"/>
    </location>
</feature>
<gene>
    <name evidence="4" type="ORF">QBC46DRAFT_387779</name>
</gene>
<dbReference type="InterPro" id="IPR011009">
    <property type="entry name" value="Kinase-like_dom_sf"/>
</dbReference>
<evidence type="ECO:0000313" key="4">
    <source>
        <dbReference type="EMBL" id="KAK3939415.1"/>
    </source>
</evidence>
<dbReference type="Pfam" id="PF01633">
    <property type="entry name" value="Choline_kinase"/>
    <property type="match status" value="1"/>
</dbReference>
<feature type="region of interest" description="Disordered" evidence="2">
    <location>
        <begin position="608"/>
        <end position="633"/>
    </location>
</feature>
<reference evidence="5" key="1">
    <citation type="journal article" date="2023" name="Mol. Phylogenet. Evol.">
        <title>Genome-scale phylogeny and comparative genomics of the fungal order Sordariales.</title>
        <authorList>
            <person name="Hensen N."/>
            <person name="Bonometti L."/>
            <person name="Westerberg I."/>
            <person name="Brannstrom I.O."/>
            <person name="Guillou S."/>
            <person name="Cros-Aarteil S."/>
            <person name="Calhoun S."/>
            <person name="Haridas S."/>
            <person name="Kuo A."/>
            <person name="Mondo S."/>
            <person name="Pangilinan J."/>
            <person name="Riley R."/>
            <person name="LaButti K."/>
            <person name="Andreopoulos B."/>
            <person name="Lipzen A."/>
            <person name="Chen C."/>
            <person name="Yan M."/>
            <person name="Daum C."/>
            <person name="Ng V."/>
            <person name="Clum A."/>
            <person name="Steindorff A."/>
            <person name="Ohm R.A."/>
            <person name="Martin F."/>
            <person name="Silar P."/>
            <person name="Natvig D.O."/>
            <person name="Lalanne C."/>
            <person name="Gautier V."/>
            <person name="Ament-Velasquez S.L."/>
            <person name="Kruys A."/>
            <person name="Hutchinson M.I."/>
            <person name="Powell A.J."/>
            <person name="Barry K."/>
            <person name="Miller A.N."/>
            <person name="Grigoriev I.V."/>
            <person name="Debuchy R."/>
            <person name="Gladieux P."/>
            <person name="Hiltunen Thoren M."/>
            <person name="Johannesson H."/>
        </authorList>
    </citation>
    <scope>NUCLEOTIDE SEQUENCE [LARGE SCALE GENOMIC DNA]</scope>
    <source>
        <strain evidence="5">CBS 340.73</strain>
    </source>
</reference>
<evidence type="ECO:0000259" key="3">
    <source>
        <dbReference type="Pfam" id="PF04428"/>
    </source>
</evidence>
<dbReference type="PANTHER" id="PTHR22603">
    <property type="entry name" value="CHOLINE/ETHANOALAMINE KINASE"/>
    <property type="match status" value="1"/>
</dbReference>
<dbReference type="Proteomes" id="UP001303473">
    <property type="component" value="Unassembled WGS sequence"/>
</dbReference>
<dbReference type="InterPro" id="IPR007521">
    <property type="entry name" value="Choline_kin_N"/>
</dbReference>
<dbReference type="GO" id="GO:0006646">
    <property type="term" value="P:phosphatidylethanolamine biosynthetic process"/>
    <property type="evidence" value="ECO:0007669"/>
    <property type="project" value="TreeGrafter"/>
</dbReference>
<comment type="caution">
    <text evidence="4">The sequence shown here is derived from an EMBL/GenBank/DDBJ whole genome shotgun (WGS) entry which is preliminary data.</text>
</comment>
<feature type="region of interest" description="Disordered" evidence="2">
    <location>
        <begin position="135"/>
        <end position="178"/>
    </location>
</feature>
<feature type="compositionally biased region" description="Polar residues" evidence="2">
    <location>
        <begin position="92"/>
        <end position="102"/>
    </location>
</feature>
<feature type="domain" description="Choline kinase N-terminal" evidence="3">
    <location>
        <begin position="230"/>
        <end position="305"/>
    </location>
</feature>
<dbReference type="GO" id="GO:0005737">
    <property type="term" value="C:cytoplasm"/>
    <property type="evidence" value="ECO:0007669"/>
    <property type="project" value="TreeGrafter"/>
</dbReference>
<dbReference type="Pfam" id="PF04428">
    <property type="entry name" value="Choline_kin_N"/>
    <property type="match status" value="1"/>
</dbReference>
<dbReference type="EMBL" id="MU853811">
    <property type="protein sequence ID" value="KAK3939415.1"/>
    <property type="molecule type" value="Genomic_DNA"/>
</dbReference>
<keyword evidence="4" id="KW-0418">Kinase</keyword>
<comment type="similarity">
    <text evidence="1">Belongs to the choline/ethanolamine kinase family.</text>
</comment>